<dbReference type="AlphaFoldDB" id="A0A0W8FE15"/>
<dbReference type="Pfam" id="PF26485">
    <property type="entry name" value="DUF8156"/>
    <property type="match status" value="1"/>
</dbReference>
<gene>
    <name evidence="2" type="ORF">ASZ90_011168</name>
</gene>
<evidence type="ECO:0000313" key="2">
    <source>
        <dbReference type="EMBL" id="KUG19120.1"/>
    </source>
</evidence>
<protein>
    <recommendedName>
        <fullName evidence="1">DUF8156 domain-containing protein</fullName>
    </recommendedName>
</protein>
<accession>A0A0W8FE15</accession>
<dbReference type="InterPro" id="IPR058469">
    <property type="entry name" value="DUF8156"/>
</dbReference>
<proteinExistence type="predicted"/>
<organism evidence="2">
    <name type="scientific">hydrocarbon metagenome</name>
    <dbReference type="NCBI Taxonomy" id="938273"/>
    <lineage>
        <taxon>unclassified sequences</taxon>
        <taxon>metagenomes</taxon>
        <taxon>ecological metagenomes</taxon>
    </lineage>
</organism>
<evidence type="ECO:0000259" key="1">
    <source>
        <dbReference type="Pfam" id="PF26485"/>
    </source>
</evidence>
<comment type="caution">
    <text evidence="2">The sequence shown here is derived from an EMBL/GenBank/DDBJ whole genome shotgun (WGS) entry which is preliminary data.</text>
</comment>
<sequence>MGRSFESVRQGTKATAERWRRARRALRAEDQPYAERLAEMATRHSGAGFYAFDDPLESALFSVLIEILKEIEKRHVDP</sequence>
<feature type="domain" description="DUF8156" evidence="1">
    <location>
        <begin position="1"/>
        <end position="74"/>
    </location>
</feature>
<reference evidence="2" key="1">
    <citation type="journal article" date="2015" name="Proc. Natl. Acad. Sci. U.S.A.">
        <title>Networks of energetic and metabolic interactions define dynamics in microbial communities.</title>
        <authorList>
            <person name="Embree M."/>
            <person name="Liu J.K."/>
            <person name="Al-Bassam M.M."/>
            <person name="Zengler K."/>
        </authorList>
    </citation>
    <scope>NUCLEOTIDE SEQUENCE</scope>
</reference>
<name>A0A0W8FE15_9ZZZZ</name>
<dbReference type="EMBL" id="LNQE01001325">
    <property type="protein sequence ID" value="KUG19120.1"/>
    <property type="molecule type" value="Genomic_DNA"/>
</dbReference>